<accession>A0A9N9D4V7</accession>
<dbReference type="OrthoDB" id="2322499at2759"/>
<comment type="caution">
    <text evidence="3">The sequence shown here is derived from an EMBL/GenBank/DDBJ whole genome shotgun (WGS) entry which is preliminary data.</text>
</comment>
<sequence length="388" mass="45590">MEEMDIHPRQLSEESEESEVDMLKDDLSTFNINPIGIQLVNNMNELSIQAQTSAHIEQQLESTLNNNNQTTITINGKNQFTALFSITNHIEIFANICSYLEPLDLVLLRLTCKYFNNLVNSPFDSITQQIWKHSRIESCEFYQLPPPLGISEQLYISMIYTDSGEKALRDEWELPVAIIKILIPITIQDLYGDYLRYYWTPSVSFIIEELINLKPDEEKYWLKSKEIEYQFAIMTSLEREYWERCRYIKKYYPTGIETRKRKSIESKEEQPSSLDNSNQQSEISLYPTYYDWLTQLDILPIYKSEYTNALEAAAVNDEIINQKINQAKYEKLSRTIIEDNSVYQRSYRKIKPNYREEDIQQLPRFRNAGYSLRARAPKSSSSSSLNNI</sequence>
<feature type="region of interest" description="Disordered" evidence="1">
    <location>
        <begin position="1"/>
        <end position="20"/>
    </location>
</feature>
<gene>
    <name evidence="3" type="ORF">AGERDE_LOCUS10150</name>
</gene>
<evidence type="ECO:0000313" key="4">
    <source>
        <dbReference type="Proteomes" id="UP000789831"/>
    </source>
</evidence>
<name>A0A9N9D4V7_9GLOM</name>
<evidence type="ECO:0000256" key="1">
    <source>
        <dbReference type="SAM" id="MobiDB-lite"/>
    </source>
</evidence>
<feature type="domain" description="F-box" evidence="2">
    <location>
        <begin position="91"/>
        <end position="122"/>
    </location>
</feature>
<dbReference type="EMBL" id="CAJVPL010002944">
    <property type="protein sequence ID" value="CAG8622929.1"/>
    <property type="molecule type" value="Genomic_DNA"/>
</dbReference>
<dbReference type="CDD" id="cd09917">
    <property type="entry name" value="F-box_SF"/>
    <property type="match status" value="1"/>
</dbReference>
<reference evidence="3" key="1">
    <citation type="submission" date="2021-06" db="EMBL/GenBank/DDBJ databases">
        <authorList>
            <person name="Kallberg Y."/>
            <person name="Tangrot J."/>
            <person name="Rosling A."/>
        </authorList>
    </citation>
    <scope>NUCLEOTIDE SEQUENCE</scope>
    <source>
        <strain evidence="3">MT106</strain>
    </source>
</reference>
<dbReference type="InterPro" id="IPR001810">
    <property type="entry name" value="F-box_dom"/>
</dbReference>
<protein>
    <submittedName>
        <fullName evidence="3">7488_t:CDS:1</fullName>
    </submittedName>
</protein>
<dbReference type="InterPro" id="IPR036047">
    <property type="entry name" value="F-box-like_dom_sf"/>
</dbReference>
<dbReference type="AlphaFoldDB" id="A0A9N9D4V7"/>
<evidence type="ECO:0000313" key="3">
    <source>
        <dbReference type="EMBL" id="CAG8622929.1"/>
    </source>
</evidence>
<dbReference type="Pfam" id="PF12937">
    <property type="entry name" value="F-box-like"/>
    <property type="match status" value="1"/>
</dbReference>
<dbReference type="Proteomes" id="UP000789831">
    <property type="component" value="Unassembled WGS sequence"/>
</dbReference>
<organism evidence="3 4">
    <name type="scientific">Ambispora gerdemannii</name>
    <dbReference type="NCBI Taxonomy" id="144530"/>
    <lineage>
        <taxon>Eukaryota</taxon>
        <taxon>Fungi</taxon>
        <taxon>Fungi incertae sedis</taxon>
        <taxon>Mucoromycota</taxon>
        <taxon>Glomeromycotina</taxon>
        <taxon>Glomeromycetes</taxon>
        <taxon>Archaeosporales</taxon>
        <taxon>Ambisporaceae</taxon>
        <taxon>Ambispora</taxon>
    </lineage>
</organism>
<keyword evidence="4" id="KW-1185">Reference proteome</keyword>
<dbReference type="SUPFAM" id="SSF81383">
    <property type="entry name" value="F-box domain"/>
    <property type="match status" value="1"/>
</dbReference>
<evidence type="ECO:0000259" key="2">
    <source>
        <dbReference type="Pfam" id="PF12937"/>
    </source>
</evidence>
<proteinExistence type="predicted"/>
<feature type="compositionally biased region" description="Basic and acidic residues" evidence="1">
    <location>
        <begin position="1"/>
        <end position="12"/>
    </location>
</feature>